<name>A0A1H7U1S8_OLID1</name>
<dbReference type="InterPro" id="IPR012341">
    <property type="entry name" value="6hp_glycosidase-like_sf"/>
</dbReference>
<evidence type="ECO:0000313" key="5">
    <source>
        <dbReference type="Proteomes" id="UP000199421"/>
    </source>
</evidence>
<reference evidence="5" key="1">
    <citation type="submission" date="2016-10" db="EMBL/GenBank/DDBJ databases">
        <authorList>
            <person name="Varghese N."/>
            <person name="Submissions S."/>
        </authorList>
    </citation>
    <scope>NUCLEOTIDE SEQUENCE [LARGE SCALE GENOMIC DNA]</scope>
    <source>
        <strain evidence="5">DSM 18733</strain>
    </source>
</reference>
<dbReference type="InterPro" id="IPR054363">
    <property type="entry name" value="GH95_cat"/>
</dbReference>
<dbReference type="InterPro" id="IPR008979">
    <property type="entry name" value="Galactose-bd-like_sf"/>
</dbReference>
<feature type="domain" description="Glycosyl hydrolase family 95 catalytic" evidence="3">
    <location>
        <begin position="462"/>
        <end position="858"/>
    </location>
</feature>
<dbReference type="PANTHER" id="PTHR31084:SF0">
    <property type="entry name" value="ALPHA-L-FUCOSIDASE 2"/>
    <property type="match status" value="1"/>
</dbReference>
<dbReference type="InterPro" id="IPR027414">
    <property type="entry name" value="GH95_N_dom"/>
</dbReference>
<dbReference type="RefSeq" id="WP_093327157.1">
    <property type="nucleotide sequence ID" value="NZ_FOAF01000005.1"/>
</dbReference>
<dbReference type="Gene3D" id="2.70.98.50">
    <property type="entry name" value="putative glycoside hydrolase family protein from bacillus halodurans"/>
    <property type="match status" value="1"/>
</dbReference>
<dbReference type="InterPro" id="IPR049053">
    <property type="entry name" value="AFCA-like_C"/>
</dbReference>
<dbReference type="STRING" id="407022.SAMN05661044_03690"/>
<dbReference type="SUPFAM" id="SSF49785">
    <property type="entry name" value="Galactose-binding domain-like"/>
    <property type="match status" value="1"/>
</dbReference>
<feature type="domain" description="Glycosyl hydrolase family 95 N-terminal" evidence="1">
    <location>
        <begin position="291"/>
        <end position="440"/>
    </location>
</feature>
<organism evidence="4 5">
    <name type="scientific">Olivibacter domesticus</name>
    <name type="common">Pseudosphingobacterium domesticum</name>
    <dbReference type="NCBI Taxonomy" id="407022"/>
    <lineage>
        <taxon>Bacteria</taxon>
        <taxon>Pseudomonadati</taxon>
        <taxon>Bacteroidota</taxon>
        <taxon>Sphingobacteriia</taxon>
        <taxon>Sphingobacteriales</taxon>
        <taxon>Sphingobacteriaceae</taxon>
        <taxon>Olivibacter</taxon>
    </lineage>
</organism>
<dbReference type="Proteomes" id="UP000199421">
    <property type="component" value="Unassembled WGS sequence"/>
</dbReference>
<dbReference type="SUPFAM" id="SSF48208">
    <property type="entry name" value="Six-hairpin glycosidases"/>
    <property type="match status" value="1"/>
</dbReference>
<dbReference type="AlphaFoldDB" id="A0A1H7U1S8"/>
<proteinExistence type="predicted"/>
<feature type="domain" description="Alpha fucosidase A-like C-terminal" evidence="2">
    <location>
        <begin position="860"/>
        <end position="925"/>
    </location>
</feature>
<protein>
    <submittedName>
        <fullName evidence="4">Alpha-L-fucosidase 2</fullName>
    </submittedName>
</protein>
<evidence type="ECO:0000259" key="3">
    <source>
        <dbReference type="Pfam" id="PF22124"/>
    </source>
</evidence>
<dbReference type="Pfam" id="PF14498">
    <property type="entry name" value="Glyco_hyd_65N_2"/>
    <property type="match status" value="2"/>
</dbReference>
<dbReference type="InterPro" id="IPR008928">
    <property type="entry name" value="6-hairpin_glycosidase_sf"/>
</dbReference>
<dbReference type="OrthoDB" id="9802600at2"/>
<dbReference type="Gene3D" id="2.60.120.260">
    <property type="entry name" value="Galactose-binding domain-like"/>
    <property type="match status" value="1"/>
</dbReference>
<dbReference type="PANTHER" id="PTHR31084">
    <property type="entry name" value="ALPHA-L-FUCOSIDASE 2"/>
    <property type="match status" value="1"/>
</dbReference>
<evidence type="ECO:0000259" key="2">
    <source>
        <dbReference type="Pfam" id="PF21307"/>
    </source>
</evidence>
<dbReference type="GO" id="GO:0004560">
    <property type="term" value="F:alpha-L-fucosidase activity"/>
    <property type="evidence" value="ECO:0007669"/>
    <property type="project" value="TreeGrafter"/>
</dbReference>
<dbReference type="GO" id="GO:0005975">
    <property type="term" value="P:carbohydrate metabolic process"/>
    <property type="evidence" value="ECO:0007669"/>
    <property type="project" value="InterPro"/>
</dbReference>
<accession>A0A1H7U1S8</accession>
<keyword evidence="5" id="KW-1185">Reference proteome</keyword>
<gene>
    <name evidence="4" type="ORF">SAMN05661044_03690</name>
</gene>
<evidence type="ECO:0000313" key="4">
    <source>
        <dbReference type="EMBL" id="SEL90636.1"/>
    </source>
</evidence>
<dbReference type="Gene3D" id="1.50.10.10">
    <property type="match status" value="1"/>
</dbReference>
<dbReference type="Pfam" id="PF21307">
    <property type="entry name" value="Glyco_hydro_95_C"/>
    <property type="match status" value="1"/>
</dbReference>
<dbReference type="EMBL" id="FOAF01000005">
    <property type="protein sequence ID" value="SEL90636.1"/>
    <property type="molecule type" value="Genomic_DNA"/>
</dbReference>
<evidence type="ECO:0000259" key="1">
    <source>
        <dbReference type="Pfam" id="PF14498"/>
    </source>
</evidence>
<dbReference type="Pfam" id="PF22124">
    <property type="entry name" value="Glyco_hydro_95_cat"/>
    <property type="match status" value="1"/>
</dbReference>
<feature type="domain" description="Glycosyl hydrolase family 95 N-terminal" evidence="1">
    <location>
        <begin position="34"/>
        <end position="119"/>
    </location>
</feature>
<sequence length="954" mass="107919">MEFIFKILTKKYKSYLLLVLLFGNINVHGQSLKLWYQQPAKEWTEALPIGNGKLGAMVFGGVEEDRIQFNEESLWTGGPRDHNMPDAHNYLTEIRKLLFEGKQAEAEKLAGLHFMGTKSVSDERASWFNNVREIVNKKENPSQRAFDDSQWARLDLPVHDGWEKAGLEGLDGALWFRTNFEIPNDWKGQDLILDIGKVRDQDFTYLNGSMIGTTNDMNQGRLYVIPKELVQKQNQLAIQVLNYDDKGGLVGYKDVKRKLRIYPKGKENGKEISLSKTWKYWIQNEEAPRVGKYQEAYQPFADLHLTFDSSQTVTNYKRELNLTEAVSKTSYTSNNIKYERTYFASTPDNCIAVQVAADKKASVNFSASFSTPHKVYDIKKLNDSTISLSLKVKDGSLAGVSTLQVRHRGGNVSVRNGSIDISGADEAVLLLTAATNFKNYQDISANPFTICQERIGRLADRSYAALKQDHINDYQSYFNRFSLNFGVDDHEFLPTDQRIEQFATTQDPNLLALFVQYGRYLLISSSRPGSLPPNLQGIWNDLLTPPWGSKYTTNINAEMNYWPAEPTNLSDLNEPLFRMIEDLSVTGQRTASEYYNAPGWVLHHNTDLWRGTAPINNPNHGIWVTGGAWLCQHLWEHYLYTQDLTFLREKAYPLMKASAKFFDKFLIADPKTGWLISTPSNSPEQGGLVAGPTMDHQIIRQLFQNVAAAARRLDVDSAFEQRLIYKSAKIAPNQIGKHGQLQEWLEDVDDPTNKHRHVSHLWAVYPGREINWQENPKLMKAAKKSLVFRGDAGTGWSLAWKINLWARFRDAEHAYNMIKMLISPMAKGGGVYPNLFDAHPPFQIDGNFGGTSGVAEMLLQSHLGTIDILPALPKALNGGAVTGICARGGFELSYAWKQGRLMRLEVLSKAGGICKIRYGGTTREFETEKGRTYALDNQLKLIDSKDNIVGYNSW</sequence>